<organism evidence="1 2">
    <name type="scientific">Phenylobacterium montanum</name>
    <dbReference type="NCBI Taxonomy" id="2823693"/>
    <lineage>
        <taxon>Bacteria</taxon>
        <taxon>Pseudomonadati</taxon>
        <taxon>Pseudomonadota</taxon>
        <taxon>Alphaproteobacteria</taxon>
        <taxon>Caulobacterales</taxon>
        <taxon>Caulobacteraceae</taxon>
        <taxon>Phenylobacterium</taxon>
    </lineage>
</organism>
<proteinExistence type="predicted"/>
<dbReference type="CDD" id="cd15482">
    <property type="entry name" value="Sialidase_non-viral"/>
    <property type="match status" value="1"/>
</dbReference>
<name>A0A975IWV3_9CAUL</name>
<dbReference type="EMBL" id="CP073078">
    <property type="protein sequence ID" value="QUD90288.1"/>
    <property type="molecule type" value="Genomic_DNA"/>
</dbReference>
<dbReference type="PANTHER" id="PTHR43739:SF5">
    <property type="entry name" value="EXO-ALPHA-SIALIDASE"/>
    <property type="match status" value="1"/>
</dbReference>
<dbReference type="KEGG" id="caul:KCG34_10690"/>
<evidence type="ECO:0000313" key="2">
    <source>
        <dbReference type="Proteomes" id="UP000676409"/>
    </source>
</evidence>
<dbReference type="SUPFAM" id="SSF110296">
    <property type="entry name" value="Oligoxyloglucan reducing end-specific cellobiohydrolase"/>
    <property type="match status" value="1"/>
</dbReference>
<dbReference type="Gene3D" id="2.130.10.10">
    <property type="entry name" value="YVTN repeat-like/Quinoprotein amine dehydrogenase"/>
    <property type="match status" value="3"/>
</dbReference>
<sequence>MEPQRTLLVSTDGQAVIRSHNDGETWHRLTINQDLEYDDCVRCLLADPQNPEAVFAGAERGLFKSEDCGVTWNRIDSVLNDVAIWKLVAGPSDPKIMYAGTGSPSRAAFYRSADAGRTWEQTTLLMPPKCAGVSRPRMLAMAVDPEDPRDVWVGVEEGGLFRTRDGGDEWERIDGRFPPARGNSDIHSVVVLPGAQKRIVVVSVTSIFISTDDGQTWRRRDVKDSWGIYYSRVLVQKPGAQGELFLGIGDGTPGSTALFLRSRDGGETWENAPFPVQPNSCLWAIGVNQADPNLVLAGTKFGDLYRSLDGGLSWRKEWREFSEITDLTWLPGSPASGGANPDVHA</sequence>
<protein>
    <recommendedName>
        <fullName evidence="3">Glycosyl hydrolase</fullName>
    </recommendedName>
</protein>
<dbReference type="GO" id="GO:0010411">
    <property type="term" value="P:xyloglucan metabolic process"/>
    <property type="evidence" value="ECO:0007669"/>
    <property type="project" value="TreeGrafter"/>
</dbReference>
<dbReference type="InterPro" id="IPR052025">
    <property type="entry name" value="Xyloglucanase_GH74"/>
</dbReference>
<dbReference type="InterPro" id="IPR015943">
    <property type="entry name" value="WD40/YVTN_repeat-like_dom_sf"/>
</dbReference>
<dbReference type="InterPro" id="IPR002860">
    <property type="entry name" value="BNR_rpt"/>
</dbReference>
<gene>
    <name evidence="1" type="ORF">KCG34_10690</name>
</gene>
<dbReference type="AlphaFoldDB" id="A0A975IWV3"/>
<accession>A0A975IWV3</accession>
<evidence type="ECO:0008006" key="3">
    <source>
        <dbReference type="Google" id="ProtNLM"/>
    </source>
</evidence>
<dbReference type="PANTHER" id="PTHR43739">
    <property type="entry name" value="XYLOGLUCANASE (EUROFUNG)"/>
    <property type="match status" value="1"/>
</dbReference>
<keyword evidence="2" id="KW-1185">Reference proteome</keyword>
<evidence type="ECO:0000313" key="1">
    <source>
        <dbReference type="EMBL" id="QUD90288.1"/>
    </source>
</evidence>
<dbReference type="Pfam" id="PF02012">
    <property type="entry name" value="BNR"/>
    <property type="match status" value="1"/>
</dbReference>
<reference evidence="1" key="1">
    <citation type="submission" date="2021-04" db="EMBL/GenBank/DDBJ databases">
        <title>The complete genome sequence of Caulobacter sp. S6.</title>
        <authorList>
            <person name="Tang Y."/>
            <person name="Ouyang W."/>
            <person name="Liu Q."/>
            <person name="Huang B."/>
            <person name="Guo Z."/>
            <person name="Lei P."/>
        </authorList>
    </citation>
    <scope>NUCLEOTIDE SEQUENCE</scope>
    <source>
        <strain evidence="1">S6</strain>
    </source>
</reference>
<dbReference type="Proteomes" id="UP000676409">
    <property type="component" value="Chromosome"/>
</dbReference>
<dbReference type="RefSeq" id="WP_211940339.1">
    <property type="nucleotide sequence ID" value="NZ_CP073078.1"/>
</dbReference>